<dbReference type="Proteomes" id="UP000737018">
    <property type="component" value="Unassembled WGS sequence"/>
</dbReference>
<keyword evidence="2" id="KW-1185">Reference proteome</keyword>
<evidence type="ECO:0000313" key="1">
    <source>
        <dbReference type="EMBL" id="KAF3965557.1"/>
    </source>
</evidence>
<name>A0A8J4R5Q5_9ROSI</name>
<dbReference type="EMBL" id="JRKL02001172">
    <property type="protein sequence ID" value="KAF3965557.1"/>
    <property type="molecule type" value="Genomic_DNA"/>
</dbReference>
<proteinExistence type="predicted"/>
<sequence>YFRVKNISRFFVLQISASREVPVEGFEFCCRFWELWSSIRGLKSIL</sequence>
<gene>
    <name evidence="1" type="ORF">CMV_010262</name>
</gene>
<dbReference type="AlphaFoldDB" id="A0A8J4R5Q5"/>
<feature type="non-terminal residue" evidence="1">
    <location>
        <position position="1"/>
    </location>
</feature>
<organism evidence="1 2">
    <name type="scientific">Castanea mollissima</name>
    <name type="common">Chinese chestnut</name>
    <dbReference type="NCBI Taxonomy" id="60419"/>
    <lineage>
        <taxon>Eukaryota</taxon>
        <taxon>Viridiplantae</taxon>
        <taxon>Streptophyta</taxon>
        <taxon>Embryophyta</taxon>
        <taxon>Tracheophyta</taxon>
        <taxon>Spermatophyta</taxon>
        <taxon>Magnoliopsida</taxon>
        <taxon>eudicotyledons</taxon>
        <taxon>Gunneridae</taxon>
        <taxon>Pentapetalae</taxon>
        <taxon>rosids</taxon>
        <taxon>fabids</taxon>
        <taxon>Fagales</taxon>
        <taxon>Fagaceae</taxon>
        <taxon>Castanea</taxon>
    </lineage>
</organism>
<accession>A0A8J4R5Q5</accession>
<protein>
    <submittedName>
        <fullName evidence="1">Uncharacterized protein</fullName>
    </submittedName>
</protein>
<reference evidence="1" key="1">
    <citation type="submission" date="2020-03" db="EMBL/GenBank/DDBJ databases">
        <title>Castanea mollissima Vanexum genome sequencing.</title>
        <authorList>
            <person name="Staton M."/>
        </authorList>
    </citation>
    <scope>NUCLEOTIDE SEQUENCE</scope>
    <source>
        <tissue evidence="1">Leaf</tissue>
    </source>
</reference>
<comment type="caution">
    <text evidence="1">The sequence shown here is derived from an EMBL/GenBank/DDBJ whole genome shotgun (WGS) entry which is preliminary data.</text>
</comment>
<evidence type="ECO:0000313" key="2">
    <source>
        <dbReference type="Proteomes" id="UP000737018"/>
    </source>
</evidence>